<keyword evidence="3" id="KW-1185">Reference proteome</keyword>
<dbReference type="Proteomes" id="UP000465112">
    <property type="component" value="Chromosome 7"/>
</dbReference>
<proteinExistence type="predicted"/>
<sequence>MRPAEACHSDRSIDRRPGGGYSRNVTEALHLKNICPEDSSLILSWWFPLALQKRVTPRCVLLPGECSEDG</sequence>
<evidence type="ECO:0000313" key="2">
    <source>
        <dbReference type="EMBL" id="KAF1388409.1"/>
    </source>
</evidence>
<dbReference type="EMBL" id="VHII01000007">
    <property type="protein sequence ID" value="KAF1388409.1"/>
    <property type="molecule type" value="Genomic_DNA"/>
</dbReference>
<name>A0A6A5FAI6_PERFL</name>
<dbReference type="AlphaFoldDB" id="A0A6A5FAI6"/>
<feature type="region of interest" description="Disordered" evidence="1">
    <location>
        <begin position="1"/>
        <end position="20"/>
    </location>
</feature>
<organism evidence="2 3">
    <name type="scientific">Perca fluviatilis</name>
    <name type="common">European perch</name>
    <dbReference type="NCBI Taxonomy" id="8168"/>
    <lineage>
        <taxon>Eukaryota</taxon>
        <taxon>Metazoa</taxon>
        <taxon>Chordata</taxon>
        <taxon>Craniata</taxon>
        <taxon>Vertebrata</taxon>
        <taxon>Euteleostomi</taxon>
        <taxon>Actinopterygii</taxon>
        <taxon>Neopterygii</taxon>
        <taxon>Teleostei</taxon>
        <taxon>Neoteleostei</taxon>
        <taxon>Acanthomorphata</taxon>
        <taxon>Eupercaria</taxon>
        <taxon>Perciformes</taxon>
        <taxon>Percoidei</taxon>
        <taxon>Percidae</taxon>
        <taxon>Percinae</taxon>
        <taxon>Perca</taxon>
    </lineage>
</organism>
<comment type="caution">
    <text evidence="2">The sequence shown here is derived from an EMBL/GenBank/DDBJ whole genome shotgun (WGS) entry which is preliminary data.</text>
</comment>
<reference evidence="2 3" key="1">
    <citation type="submission" date="2019-06" db="EMBL/GenBank/DDBJ databases">
        <title>A chromosome-scale genome assembly of the European perch, Perca fluviatilis.</title>
        <authorList>
            <person name="Roques C."/>
            <person name="Zahm M."/>
            <person name="Cabau C."/>
            <person name="Klopp C."/>
            <person name="Bouchez O."/>
            <person name="Donnadieu C."/>
            <person name="Kuhl H."/>
            <person name="Gislard M."/>
            <person name="Guendouz S."/>
            <person name="Journot L."/>
            <person name="Haffray P."/>
            <person name="Bestin A."/>
            <person name="Morvezen R."/>
            <person name="Feron R."/>
            <person name="Wen M."/>
            <person name="Jouanno E."/>
            <person name="Herpin A."/>
            <person name="Schartl M."/>
            <person name="Postlethwait J."/>
            <person name="Schaerlinger B."/>
            <person name="Chardard D."/>
            <person name="Lecocq T."/>
            <person name="Poncet C."/>
            <person name="Jaffrelo L."/>
            <person name="Lampietro C."/>
            <person name="Guiguen Y."/>
        </authorList>
    </citation>
    <scope>NUCLEOTIDE SEQUENCE [LARGE SCALE GENOMIC DNA]</scope>
    <source>
        <tissue evidence="2">Blood</tissue>
    </source>
</reference>
<accession>A0A6A5FAI6</accession>
<evidence type="ECO:0000313" key="3">
    <source>
        <dbReference type="Proteomes" id="UP000465112"/>
    </source>
</evidence>
<feature type="compositionally biased region" description="Basic and acidic residues" evidence="1">
    <location>
        <begin position="1"/>
        <end position="17"/>
    </location>
</feature>
<gene>
    <name evidence="2" type="ORF">PFLUV_G00089870</name>
</gene>
<evidence type="ECO:0000256" key="1">
    <source>
        <dbReference type="SAM" id="MobiDB-lite"/>
    </source>
</evidence>
<protein>
    <submittedName>
        <fullName evidence="2">Uncharacterized protein</fullName>
    </submittedName>
</protein>